<keyword evidence="3 6" id="KW-0694">RNA-binding</keyword>
<dbReference type="PRINTS" id="PR00059">
    <property type="entry name" value="RIBOSOMALL6"/>
</dbReference>
<comment type="similarity">
    <text evidence="1 6 7">Belongs to the universal ribosomal protein uL6 family.</text>
</comment>
<keyword evidence="11" id="KW-1185">Reference proteome</keyword>
<accession>A0A1G7NDC9</accession>
<dbReference type="PROSITE" id="PS00525">
    <property type="entry name" value="RIBOSOMAL_L6_1"/>
    <property type="match status" value="1"/>
</dbReference>
<dbReference type="GO" id="GO:0022625">
    <property type="term" value="C:cytosolic large ribosomal subunit"/>
    <property type="evidence" value="ECO:0007669"/>
    <property type="project" value="UniProtKB-UniRule"/>
</dbReference>
<dbReference type="PIRSF" id="PIRSF002162">
    <property type="entry name" value="Ribosomal_L6"/>
    <property type="match status" value="1"/>
</dbReference>
<feature type="domain" description="Large ribosomal subunit protein uL6 alpha-beta" evidence="9">
    <location>
        <begin position="11"/>
        <end position="82"/>
    </location>
</feature>
<evidence type="ECO:0000256" key="4">
    <source>
        <dbReference type="ARBA" id="ARBA00022980"/>
    </source>
</evidence>
<sequence length="179" mass="19363">MSRIGRLPIPVPNGVDVKIGTDVVEVKGPKGTLCTPVCPLLKYELADGHLTLTRVDDERQTRAQHGLRRTLLANCIEGVTKGFSKGLEVIGVGYRVAVKGNLIELSVGYSHPVVVDLPEGIKATVEGQVLTLSGIDKELVGEMAAKIRRIRKPEPYKGKGIKYVTETIRRKVGKSGGKK</sequence>
<dbReference type="PANTHER" id="PTHR11655:SF14">
    <property type="entry name" value="LARGE RIBOSOMAL SUBUNIT PROTEIN UL6M"/>
    <property type="match status" value="1"/>
</dbReference>
<dbReference type="InterPro" id="IPR020040">
    <property type="entry name" value="Ribosomal_uL6_a/b-dom"/>
</dbReference>
<evidence type="ECO:0000256" key="8">
    <source>
        <dbReference type="RuleBase" id="RU003870"/>
    </source>
</evidence>
<dbReference type="GO" id="GO:0003735">
    <property type="term" value="F:structural constituent of ribosome"/>
    <property type="evidence" value="ECO:0007669"/>
    <property type="project" value="UniProtKB-UniRule"/>
</dbReference>
<comment type="function">
    <text evidence="6 8">This protein binds to the 23S rRNA, and is important in its secondary structure. It is located near the subunit interface in the base of the L7/L12 stalk, and near the tRNA binding site of the peptidyltransferase center.</text>
</comment>
<evidence type="ECO:0000313" key="11">
    <source>
        <dbReference type="Proteomes" id="UP000199355"/>
    </source>
</evidence>
<dbReference type="FunFam" id="3.90.930.12:FF:000002">
    <property type="entry name" value="50S ribosomal protein L6"/>
    <property type="match status" value="1"/>
</dbReference>
<evidence type="ECO:0000256" key="3">
    <source>
        <dbReference type="ARBA" id="ARBA00022884"/>
    </source>
</evidence>
<dbReference type="STRING" id="571438.SAMN05192586_11143"/>
<evidence type="ECO:0000256" key="5">
    <source>
        <dbReference type="ARBA" id="ARBA00023274"/>
    </source>
</evidence>
<dbReference type="Pfam" id="PF00347">
    <property type="entry name" value="Ribosomal_L6"/>
    <property type="match status" value="2"/>
</dbReference>
<dbReference type="RefSeq" id="WP_092154048.1">
    <property type="nucleotide sequence ID" value="NZ_FNBX01000011.1"/>
</dbReference>
<dbReference type="FunFam" id="3.90.930.12:FF:000001">
    <property type="entry name" value="50S ribosomal protein L6"/>
    <property type="match status" value="1"/>
</dbReference>
<evidence type="ECO:0000256" key="7">
    <source>
        <dbReference type="RuleBase" id="RU003869"/>
    </source>
</evidence>
<keyword evidence="5 6" id="KW-0687">Ribonucleoprotein</keyword>
<dbReference type="Gene3D" id="3.90.930.12">
    <property type="entry name" value="Ribosomal protein L6, alpha-beta domain"/>
    <property type="match status" value="2"/>
</dbReference>
<feature type="domain" description="Large ribosomal subunit protein uL6 alpha-beta" evidence="9">
    <location>
        <begin position="90"/>
        <end position="163"/>
    </location>
</feature>
<keyword evidence="4 6" id="KW-0689">Ribosomal protein</keyword>
<gene>
    <name evidence="6" type="primary">rplF</name>
    <name evidence="10" type="ORF">SAMN05192586_11143</name>
</gene>
<proteinExistence type="inferred from homology"/>
<dbReference type="AlphaFoldDB" id="A0A1G7NDC9"/>
<dbReference type="Proteomes" id="UP000199355">
    <property type="component" value="Unassembled WGS sequence"/>
</dbReference>
<dbReference type="SUPFAM" id="SSF56053">
    <property type="entry name" value="Ribosomal protein L6"/>
    <property type="match status" value="2"/>
</dbReference>
<dbReference type="EMBL" id="FNBX01000011">
    <property type="protein sequence ID" value="SDF71956.1"/>
    <property type="molecule type" value="Genomic_DNA"/>
</dbReference>
<reference evidence="11" key="1">
    <citation type="submission" date="2016-10" db="EMBL/GenBank/DDBJ databases">
        <authorList>
            <person name="Varghese N."/>
            <person name="Submissions S."/>
        </authorList>
    </citation>
    <scope>NUCLEOTIDE SEQUENCE [LARGE SCALE GENOMIC DNA]</scope>
    <source>
        <strain evidence="11">KHC7</strain>
    </source>
</reference>
<dbReference type="PANTHER" id="PTHR11655">
    <property type="entry name" value="60S/50S RIBOSOMAL PROTEIN L6/L9"/>
    <property type="match status" value="1"/>
</dbReference>
<dbReference type="NCBIfam" id="TIGR03654">
    <property type="entry name" value="L6_bact"/>
    <property type="match status" value="1"/>
</dbReference>
<dbReference type="OrthoDB" id="9805007at2"/>
<dbReference type="InterPro" id="IPR000702">
    <property type="entry name" value="Ribosomal_uL6-like"/>
</dbReference>
<evidence type="ECO:0000259" key="9">
    <source>
        <dbReference type="Pfam" id="PF00347"/>
    </source>
</evidence>
<dbReference type="GO" id="GO:0019843">
    <property type="term" value="F:rRNA binding"/>
    <property type="evidence" value="ECO:0007669"/>
    <property type="project" value="UniProtKB-UniRule"/>
</dbReference>
<keyword evidence="2 6" id="KW-0699">rRNA-binding</keyword>
<dbReference type="GO" id="GO:0002181">
    <property type="term" value="P:cytoplasmic translation"/>
    <property type="evidence" value="ECO:0007669"/>
    <property type="project" value="TreeGrafter"/>
</dbReference>
<comment type="subunit">
    <text evidence="6">Part of the 50S ribosomal subunit.</text>
</comment>
<protein>
    <recommendedName>
        <fullName evidence="6">Large ribosomal subunit protein uL6</fullName>
    </recommendedName>
</protein>
<dbReference type="InterPro" id="IPR036789">
    <property type="entry name" value="Ribosomal_uL6-like_a/b-dom_sf"/>
</dbReference>
<evidence type="ECO:0000256" key="6">
    <source>
        <dbReference type="HAMAP-Rule" id="MF_01365"/>
    </source>
</evidence>
<name>A0A1G7NDC9_9BACT</name>
<organism evidence="10 11">
    <name type="scientific">Desulfovibrio legallii</name>
    <dbReference type="NCBI Taxonomy" id="571438"/>
    <lineage>
        <taxon>Bacteria</taxon>
        <taxon>Pseudomonadati</taxon>
        <taxon>Thermodesulfobacteriota</taxon>
        <taxon>Desulfovibrionia</taxon>
        <taxon>Desulfovibrionales</taxon>
        <taxon>Desulfovibrionaceae</taxon>
        <taxon>Desulfovibrio</taxon>
    </lineage>
</organism>
<dbReference type="InterPro" id="IPR002358">
    <property type="entry name" value="Ribosomal_uL6_CS"/>
</dbReference>
<dbReference type="InterPro" id="IPR019906">
    <property type="entry name" value="Ribosomal_uL6_bac-type"/>
</dbReference>
<dbReference type="HAMAP" id="MF_01365_B">
    <property type="entry name" value="Ribosomal_uL6_B"/>
    <property type="match status" value="1"/>
</dbReference>
<evidence type="ECO:0000256" key="1">
    <source>
        <dbReference type="ARBA" id="ARBA00009356"/>
    </source>
</evidence>
<evidence type="ECO:0000256" key="2">
    <source>
        <dbReference type="ARBA" id="ARBA00022730"/>
    </source>
</evidence>
<evidence type="ECO:0000313" key="10">
    <source>
        <dbReference type="EMBL" id="SDF71956.1"/>
    </source>
</evidence>